<comment type="similarity">
    <text evidence="1 3">Belongs to the alpha-IPM synthase/homocitrate synthase family.</text>
</comment>
<organism evidence="5 6">
    <name type="scientific">Candidatus Iainarchaeum sp</name>
    <dbReference type="NCBI Taxonomy" id="3101447"/>
    <lineage>
        <taxon>Archaea</taxon>
        <taxon>Candidatus Iainarchaeota</taxon>
        <taxon>Candidatus Iainarchaeia</taxon>
        <taxon>Candidatus Iainarchaeales</taxon>
        <taxon>Candidatus Iainarchaeaceae</taxon>
        <taxon>Candidatus Iainarchaeum</taxon>
    </lineage>
</organism>
<dbReference type="AlphaFoldDB" id="A0A7J4JUL9"/>
<accession>A0A7J4JUL9</accession>
<evidence type="ECO:0000256" key="2">
    <source>
        <dbReference type="ARBA" id="ARBA00022679"/>
    </source>
</evidence>
<comment type="caution">
    <text evidence="5">The sequence shown here is derived from an EMBL/GenBank/DDBJ whole genome shotgun (WGS) entry which is preliminary data.</text>
</comment>
<dbReference type="EMBL" id="DUFW01000033">
    <property type="protein sequence ID" value="HIH21482.1"/>
    <property type="molecule type" value="Genomic_DNA"/>
</dbReference>
<evidence type="ECO:0000259" key="4">
    <source>
        <dbReference type="PROSITE" id="PS50991"/>
    </source>
</evidence>
<dbReference type="Gene3D" id="3.20.20.70">
    <property type="entry name" value="Aldolase class I"/>
    <property type="match status" value="1"/>
</dbReference>
<dbReference type="PROSITE" id="PS00815">
    <property type="entry name" value="AIPM_HOMOCIT_SYNTH_1"/>
    <property type="match status" value="1"/>
</dbReference>
<dbReference type="PANTHER" id="PTHR42880:SF1">
    <property type="entry name" value="ISOPROPYLMALATE_HOMOCITRATE_CITRAMALATE SYNTHASE FAMILY PROTEIN"/>
    <property type="match status" value="1"/>
</dbReference>
<name>A0A7J4JUL9_9ARCH</name>
<dbReference type="InterPro" id="IPR013785">
    <property type="entry name" value="Aldolase_TIM"/>
</dbReference>
<dbReference type="InterPro" id="IPR002034">
    <property type="entry name" value="AIPM/Hcit_synth_CS"/>
</dbReference>
<dbReference type="Pfam" id="PF22617">
    <property type="entry name" value="HCS_D2"/>
    <property type="match status" value="1"/>
</dbReference>
<gene>
    <name evidence="5" type="ORF">HA222_02340</name>
</gene>
<dbReference type="InterPro" id="IPR054691">
    <property type="entry name" value="LeuA/HCS_post-cat"/>
</dbReference>
<reference evidence="6" key="1">
    <citation type="journal article" date="2020" name="bioRxiv">
        <title>A rank-normalized archaeal taxonomy based on genome phylogeny resolves widespread incomplete and uneven classifications.</title>
        <authorList>
            <person name="Rinke C."/>
            <person name="Chuvochina M."/>
            <person name="Mussig A.J."/>
            <person name="Chaumeil P.-A."/>
            <person name="Waite D.W."/>
            <person name="Whitman W.B."/>
            <person name="Parks D.H."/>
            <person name="Hugenholtz P."/>
        </authorList>
    </citation>
    <scope>NUCLEOTIDE SEQUENCE [LARGE SCALE GENOMIC DNA]</scope>
</reference>
<sequence length="392" mass="43016">MSEKVFILDTTLRDGEQSRGISFSVQEKLSIAKLLLKEVKVDRLEIASARVQGGEEQAVREICSWAESEGLLGRIEVLGFVDNGKSIEWASQAGCRTVNILAKGSLNHCLKQLGKKPEEHFADAAGEIETAVSKGLKANVYLEAWSTGMLENEGFVFDFLKMLSKTRVERILLPDTLGILDPFLTMKFLERIKGFFPLERMDFHAHNDYGLAAANSLAAVNAGIRAVHCTVNGLGERAGNAALAEVVALINDKSSLKCNVDEKVLFKAGRLVEQISGKRLPSNKPIVGSDVFTQTAGVHADGDAKANLYANALVPERFGRKREYALGKLSGKASLEQNLKFLEIELSPEQKKTVLEEIVRLGGLKKKVTVEDLPFIISDVLKTPFLKDFEIS</sequence>
<dbReference type="Pfam" id="PF00682">
    <property type="entry name" value="HMGL-like"/>
    <property type="match status" value="1"/>
</dbReference>
<dbReference type="SUPFAM" id="SSF51569">
    <property type="entry name" value="Aldolase"/>
    <property type="match status" value="1"/>
</dbReference>
<evidence type="ECO:0000256" key="1">
    <source>
        <dbReference type="ARBA" id="ARBA00006154"/>
    </source>
</evidence>
<keyword evidence="2 3" id="KW-0808">Transferase</keyword>
<dbReference type="GO" id="GO:0019752">
    <property type="term" value="P:carboxylic acid metabolic process"/>
    <property type="evidence" value="ECO:0007669"/>
    <property type="project" value="InterPro"/>
</dbReference>
<dbReference type="GO" id="GO:0046912">
    <property type="term" value="F:acyltransferase activity, acyl groups converted into alkyl on transfer"/>
    <property type="evidence" value="ECO:0007669"/>
    <property type="project" value="InterPro"/>
</dbReference>
<dbReference type="InterPro" id="IPR000891">
    <property type="entry name" value="PYR_CT"/>
</dbReference>
<evidence type="ECO:0000313" key="6">
    <source>
        <dbReference type="Proteomes" id="UP000590964"/>
    </source>
</evidence>
<feature type="non-terminal residue" evidence="5">
    <location>
        <position position="392"/>
    </location>
</feature>
<dbReference type="PROSITE" id="PS00816">
    <property type="entry name" value="AIPM_HOMOCIT_SYNTH_2"/>
    <property type="match status" value="1"/>
</dbReference>
<dbReference type="Proteomes" id="UP000590964">
    <property type="component" value="Unassembled WGS sequence"/>
</dbReference>
<dbReference type="PROSITE" id="PS50991">
    <property type="entry name" value="PYR_CT"/>
    <property type="match status" value="1"/>
</dbReference>
<evidence type="ECO:0000313" key="5">
    <source>
        <dbReference type="EMBL" id="HIH21482.1"/>
    </source>
</evidence>
<evidence type="ECO:0000256" key="3">
    <source>
        <dbReference type="RuleBase" id="RU003523"/>
    </source>
</evidence>
<feature type="domain" description="Pyruvate carboxyltransferase" evidence="4">
    <location>
        <begin position="5"/>
        <end position="266"/>
    </location>
</feature>
<proteinExistence type="inferred from homology"/>
<dbReference type="PANTHER" id="PTHR42880">
    <property type="entry name" value="HOMOCITRATE SYNTHASE"/>
    <property type="match status" value="1"/>
</dbReference>
<protein>
    <submittedName>
        <fullName evidence="5">2-isopropylmalate synthase</fullName>
    </submittedName>
</protein>